<dbReference type="RefSeq" id="WP_218251098.1">
    <property type="nucleotide sequence ID" value="NZ_JABXWD010000026.1"/>
</dbReference>
<evidence type="ECO:0000256" key="1">
    <source>
        <dbReference type="ARBA" id="ARBA00022723"/>
    </source>
</evidence>
<keyword evidence="3" id="KW-0349">Heme</keyword>
<evidence type="ECO:0000313" key="6">
    <source>
        <dbReference type="Proteomes" id="UP001196980"/>
    </source>
</evidence>
<evidence type="ECO:0000313" key="5">
    <source>
        <dbReference type="EMBL" id="MBV6340477.1"/>
    </source>
</evidence>
<feature type="domain" description="Cytochrome c" evidence="4">
    <location>
        <begin position="2"/>
        <end position="97"/>
    </location>
</feature>
<dbReference type="EMBL" id="JABXWD010000026">
    <property type="protein sequence ID" value="MBV6340477.1"/>
    <property type="molecule type" value="Genomic_DNA"/>
</dbReference>
<comment type="caution">
    <text evidence="5">The sequence shown here is derived from an EMBL/GenBank/DDBJ whole genome shotgun (WGS) entry which is preliminary data.</text>
</comment>
<keyword evidence="2 3" id="KW-0408">Iron</keyword>
<dbReference type="Pfam" id="PF02239">
    <property type="entry name" value="Cytochrom_D1"/>
    <property type="match status" value="1"/>
</dbReference>
<dbReference type="InterPro" id="IPR051200">
    <property type="entry name" value="Host-pathogen_enzymatic-act"/>
</dbReference>
<accession>A0ABS6RVK1</accession>
<dbReference type="PROSITE" id="PS51007">
    <property type="entry name" value="CYTC"/>
    <property type="match status" value="2"/>
</dbReference>
<proteinExistence type="predicted"/>
<dbReference type="Pfam" id="PF13442">
    <property type="entry name" value="Cytochrome_CBB3"/>
    <property type="match status" value="1"/>
</dbReference>
<sequence>MAKAAKAIAIVLLILLPSLSFGGGEGEQYQKYCGACHGTDKLGVTASPLLPQLLTRYSDERLTSIIRKGLPATQMPSWPDMNDDEVKAIISYIRKPVTVKWTTQDIEKSITLQEVNPVRIESFKRIHNIKDITAVVERGNGSVWIMTGDRMVDSFKFGNVHGGGKFDTKGTMFFLPSRDGWVAKYNLTEERYVGKVRPCVNLRNISLSNDGKHVLAACLIPQNIFILDTATLKPVKTIENVGKISAIYEQYSSDKAIFTTKDKPQIGLLDTATFNVEYIKTEVSFEDFFIDPLERYIVGSSREKSLLVVLDLKTKKTVFEHKIESMPHLASASFWYDKGDFYFATPHILKPYISLWKMYNWGFVKNIDIGGEGFFVRTTPASPYLWMDNGTDTLTLIDKKTLALKYLTPRKGKKATHTEFSGDGKIAYISIFEQDGSLVLYDSATLKELKSFKANLPVGKYNFVHKSRSYEKYQLGRELYMEKCWGCHHTTSEAFGPAFSKIVRERPESIIRQQLTDPEATAKKLGYKRSVMPKIDLKPEELDVLMRFVEEFKKSGEDAQDN</sequence>
<dbReference type="PANTHER" id="PTHR47197:SF3">
    <property type="entry name" value="DIHYDRO-HEME D1 DEHYDROGENASE"/>
    <property type="match status" value="1"/>
</dbReference>
<protein>
    <submittedName>
        <fullName evidence="5">C-type cytochrome</fullName>
    </submittedName>
</protein>
<reference evidence="5 6" key="1">
    <citation type="journal article" date="2020" name="J Geophys Res Biogeosci">
        <title>Magnetotaxis as an Adaptation to Enable Bacterial Shuttling of Microbial Sulfur and Sulfur Cycling Across Aquatic Oxic#Anoxic Interfaces.</title>
        <authorList>
            <person name="Li J."/>
            <person name="Liu P."/>
            <person name="Wang J."/>
            <person name="Roberts A.P."/>
            <person name="Pan Y."/>
        </authorList>
    </citation>
    <scope>NUCLEOTIDE SEQUENCE [LARGE SCALE GENOMIC DNA]</scope>
    <source>
        <strain evidence="5 6">MYR-1_YQ</strain>
    </source>
</reference>
<evidence type="ECO:0000259" key="4">
    <source>
        <dbReference type="PROSITE" id="PS51007"/>
    </source>
</evidence>
<keyword evidence="6" id="KW-1185">Reference proteome</keyword>
<dbReference type="Pfam" id="PF00034">
    <property type="entry name" value="Cytochrom_C"/>
    <property type="match status" value="1"/>
</dbReference>
<feature type="domain" description="Cytochrome c" evidence="4">
    <location>
        <begin position="471"/>
        <end position="553"/>
    </location>
</feature>
<keyword evidence="1 3" id="KW-0479">Metal-binding</keyword>
<evidence type="ECO:0000256" key="3">
    <source>
        <dbReference type="PROSITE-ProRule" id="PRU00433"/>
    </source>
</evidence>
<dbReference type="CDD" id="cd20784">
    <property type="entry name" value="8prop_hemeD1_cyt_cd1-like"/>
    <property type="match status" value="1"/>
</dbReference>
<dbReference type="InterPro" id="IPR009056">
    <property type="entry name" value="Cyt_c-like_dom"/>
</dbReference>
<evidence type="ECO:0000256" key="2">
    <source>
        <dbReference type="ARBA" id="ARBA00023004"/>
    </source>
</evidence>
<dbReference type="PANTHER" id="PTHR47197">
    <property type="entry name" value="PROTEIN NIRF"/>
    <property type="match status" value="1"/>
</dbReference>
<gene>
    <name evidence="5" type="ORF">HWQ67_02650</name>
</gene>
<dbReference type="Proteomes" id="UP001196980">
    <property type="component" value="Unassembled WGS sequence"/>
</dbReference>
<organism evidence="5 6">
    <name type="scientific">Candidatus Magnetobacterium casense</name>
    <dbReference type="NCBI Taxonomy" id="1455061"/>
    <lineage>
        <taxon>Bacteria</taxon>
        <taxon>Pseudomonadati</taxon>
        <taxon>Nitrospirota</taxon>
        <taxon>Thermodesulfovibrionia</taxon>
        <taxon>Thermodesulfovibrionales</taxon>
        <taxon>Candidatus Magnetobacteriaceae</taxon>
        <taxon>Candidatus Magnetobacterium</taxon>
    </lineage>
</organism>
<name>A0ABS6RVK1_9BACT</name>